<dbReference type="Pfam" id="PF03107">
    <property type="entry name" value="C1_2"/>
    <property type="match status" value="2"/>
</dbReference>
<evidence type="ECO:0000259" key="3">
    <source>
        <dbReference type="Pfam" id="PF03107"/>
    </source>
</evidence>
<reference evidence="4 5" key="1">
    <citation type="submission" date="2022-01" db="EMBL/GenBank/DDBJ databases">
        <authorList>
            <person name="Xiong W."/>
            <person name="Schranz E."/>
        </authorList>
    </citation>
    <scope>NUCLEOTIDE SEQUENCE [LARGE SCALE GENOMIC DNA]</scope>
</reference>
<dbReference type="PANTHER" id="PTHR32410:SF216">
    <property type="entry name" value="PHORBOL-ESTER_DAG-TYPE DOMAIN-CONTAINING PROTEIN"/>
    <property type="match status" value="1"/>
</dbReference>
<dbReference type="InterPro" id="IPR046349">
    <property type="entry name" value="C1-like_sf"/>
</dbReference>
<proteinExistence type="predicted"/>
<dbReference type="InterPro" id="IPR053192">
    <property type="entry name" value="Vacuole_Formation_Reg"/>
</dbReference>
<evidence type="ECO:0000256" key="1">
    <source>
        <dbReference type="ARBA" id="ARBA00022737"/>
    </source>
</evidence>
<dbReference type="EMBL" id="CAKMRJ010005523">
    <property type="protein sequence ID" value="CAH1445808.1"/>
    <property type="molecule type" value="Genomic_DNA"/>
</dbReference>
<keyword evidence="5" id="KW-1185">Reference proteome</keyword>
<comment type="caution">
    <text evidence="4">The sequence shown here is derived from an EMBL/GenBank/DDBJ whole genome shotgun (WGS) entry which is preliminary data.</text>
</comment>
<protein>
    <recommendedName>
        <fullName evidence="3">DC1 domain-containing protein</fullName>
    </recommendedName>
</protein>
<dbReference type="SUPFAM" id="SSF57889">
    <property type="entry name" value="Cysteine-rich domain"/>
    <property type="match status" value="2"/>
</dbReference>
<evidence type="ECO:0000256" key="2">
    <source>
        <dbReference type="SAM" id="MobiDB-lite"/>
    </source>
</evidence>
<feature type="domain" description="DC1" evidence="3">
    <location>
        <begin position="161"/>
        <end position="205"/>
    </location>
</feature>
<accession>A0AAU9P6E6</accession>
<dbReference type="Proteomes" id="UP001157418">
    <property type="component" value="Unassembled WGS sequence"/>
</dbReference>
<feature type="compositionally biased region" description="Acidic residues" evidence="2">
    <location>
        <begin position="27"/>
        <end position="45"/>
    </location>
</feature>
<evidence type="ECO:0000313" key="5">
    <source>
        <dbReference type="Proteomes" id="UP001157418"/>
    </source>
</evidence>
<gene>
    <name evidence="4" type="ORF">LVIROSA_LOCUS31546</name>
</gene>
<feature type="region of interest" description="Disordered" evidence="2">
    <location>
        <begin position="17"/>
        <end position="45"/>
    </location>
</feature>
<sequence>MEQLLHFTHDHMRSLVHLQPASHDNENSDDDDDDEEKEEGEENDFVAEDKHVGQCKMCEEHIYSFHMSYCKCKDCDDYSLHKFCAEMPKTLRNHPSHPHLDHNLTLSEEFCWIYYPKSNEWTCSVCNVIMRKKLFNYICPICRLDMDIICATMSQQKMDHPSHPHQLQRMAKELVSRCSACGEKHKGTFYQCTTCSWYSIHLDCALLPAN</sequence>
<keyword evidence="1" id="KW-0677">Repeat</keyword>
<dbReference type="InterPro" id="IPR004146">
    <property type="entry name" value="DC1"/>
</dbReference>
<evidence type="ECO:0000313" key="4">
    <source>
        <dbReference type="EMBL" id="CAH1445808.1"/>
    </source>
</evidence>
<feature type="domain" description="DC1" evidence="3">
    <location>
        <begin position="99"/>
        <end position="151"/>
    </location>
</feature>
<dbReference type="PANTHER" id="PTHR32410">
    <property type="entry name" value="CYSTEINE/HISTIDINE-RICH C1 DOMAIN FAMILY PROTEIN"/>
    <property type="match status" value="1"/>
</dbReference>
<organism evidence="4 5">
    <name type="scientific">Lactuca virosa</name>
    <dbReference type="NCBI Taxonomy" id="75947"/>
    <lineage>
        <taxon>Eukaryota</taxon>
        <taxon>Viridiplantae</taxon>
        <taxon>Streptophyta</taxon>
        <taxon>Embryophyta</taxon>
        <taxon>Tracheophyta</taxon>
        <taxon>Spermatophyta</taxon>
        <taxon>Magnoliopsida</taxon>
        <taxon>eudicotyledons</taxon>
        <taxon>Gunneridae</taxon>
        <taxon>Pentapetalae</taxon>
        <taxon>asterids</taxon>
        <taxon>campanulids</taxon>
        <taxon>Asterales</taxon>
        <taxon>Asteraceae</taxon>
        <taxon>Cichorioideae</taxon>
        <taxon>Cichorieae</taxon>
        <taxon>Lactucinae</taxon>
        <taxon>Lactuca</taxon>
    </lineage>
</organism>
<name>A0AAU9P6E6_9ASTR</name>
<dbReference type="AlphaFoldDB" id="A0AAU9P6E6"/>